<dbReference type="Pfam" id="PF13439">
    <property type="entry name" value="Glyco_transf_4"/>
    <property type="match status" value="1"/>
</dbReference>
<keyword evidence="3" id="KW-0808">Transferase</keyword>
<evidence type="ECO:0000259" key="2">
    <source>
        <dbReference type="Pfam" id="PF13439"/>
    </source>
</evidence>
<dbReference type="Pfam" id="PF00534">
    <property type="entry name" value="Glycos_transf_1"/>
    <property type="match status" value="1"/>
</dbReference>
<dbReference type="PANTHER" id="PTHR45947:SF3">
    <property type="entry name" value="SULFOQUINOVOSYL TRANSFERASE SQD2"/>
    <property type="match status" value="1"/>
</dbReference>
<comment type="caution">
    <text evidence="3">The sequence shown here is derived from an EMBL/GenBank/DDBJ whole genome shotgun (WGS) entry which is preliminary data.</text>
</comment>
<dbReference type="SUPFAM" id="SSF53756">
    <property type="entry name" value="UDP-Glycosyltransferase/glycogen phosphorylase"/>
    <property type="match status" value="1"/>
</dbReference>
<proteinExistence type="predicted"/>
<protein>
    <submittedName>
        <fullName evidence="3">Glycosyltransferase</fullName>
        <ecNumber evidence="3">2.4.-.-</ecNumber>
    </submittedName>
</protein>
<dbReference type="EC" id="2.4.-.-" evidence="3"/>
<dbReference type="InterPro" id="IPR001296">
    <property type="entry name" value="Glyco_trans_1"/>
</dbReference>
<reference evidence="3 4" key="1">
    <citation type="submission" date="2022-01" db="EMBL/GenBank/DDBJ databases">
        <title>Collection of gut derived symbiotic bacterial strains cultured from healthy donors.</title>
        <authorList>
            <person name="Lin H."/>
            <person name="Kohout C."/>
            <person name="Waligurski E."/>
            <person name="Pamer E.G."/>
        </authorList>
    </citation>
    <scope>NUCLEOTIDE SEQUENCE [LARGE SCALE GENOMIC DNA]</scope>
    <source>
        <strain evidence="3 4">DFI.7.58</strain>
    </source>
</reference>
<sequence>MKIALFLEAYLSQANASATHVSLLAEGLVKLGHEVLIVTTDPETDDCYEQDGILYCPAKPSASLFGQSARVSKLPGLMPMIEAFSPDLIHIQTFTEIGGIGLKYAQKHQLPVVCTIHELQDVLEGYGANRPAVLFNKRQGQTLMKKILSGSDVITTASKKCAKAVQALFPCQIHTIPYCVDTERFCPRTLDDPSKESMRTRLHLTDGKVGFVFSGRLSAENRVDDLLAFWSKAVALRDDLRLILVGSGPDAAELHERARVLGVGDKVFFAGSLTRDDLSLCFSVCKAFVSASDSITMEAAPIEAIASGLPVILRPASANADLIISGVNGFSYETSDELGDIVKKLAQLDADGELLMRKLVSKTAASLTDLNQAKALVSCYEMAFGRHTQS</sequence>
<gene>
    <name evidence="3" type="ORF">L0P57_01830</name>
</gene>
<evidence type="ECO:0000313" key="3">
    <source>
        <dbReference type="EMBL" id="MCG4609684.1"/>
    </source>
</evidence>
<feature type="domain" description="Glycosyl transferase family 1" evidence="1">
    <location>
        <begin position="197"/>
        <end position="354"/>
    </location>
</feature>
<dbReference type="GO" id="GO:0016757">
    <property type="term" value="F:glycosyltransferase activity"/>
    <property type="evidence" value="ECO:0007669"/>
    <property type="project" value="UniProtKB-KW"/>
</dbReference>
<keyword evidence="3" id="KW-0328">Glycosyltransferase</keyword>
<name>A0ABS9MFV4_9FIRM</name>
<dbReference type="Gene3D" id="3.40.50.2000">
    <property type="entry name" value="Glycogen Phosphorylase B"/>
    <property type="match status" value="2"/>
</dbReference>
<evidence type="ECO:0000259" key="1">
    <source>
        <dbReference type="Pfam" id="PF00534"/>
    </source>
</evidence>
<dbReference type="InterPro" id="IPR050194">
    <property type="entry name" value="Glycosyltransferase_grp1"/>
</dbReference>
<dbReference type="EMBL" id="JAKNHQ010000002">
    <property type="protein sequence ID" value="MCG4609684.1"/>
    <property type="molecule type" value="Genomic_DNA"/>
</dbReference>
<dbReference type="PANTHER" id="PTHR45947">
    <property type="entry name" value="SULFOQUINOVOSYL TRANSFERASE SQD2"/>
    <property type="match status" value="1"/>
</dbReference>
<accession>A0ABS9MFV4</accession>
<feature type="domain" description="Glycosyltransferase subfamily 4-like N-terminal" evidence="2">
    <location>
        <begin position="18"/>
        <end position="184"/>
    </location>
</feature>
<evidence type="ECO:0000313" key="4">
    <source>
        <dbReference type="Proteomes" id="UP001298681"/>
    </source>
</evidence>
<dbReference type="InterPro" id="IPR028098">
    <property type="entry name" value="Glyco_trans_4-like_N"/>
</dbReference>
<dbReference type="Proteomes" id="UP001298681">
    <property type="component" value="Unassembled WGS sequence"/>
</dbReference>
<organism evidence="3 4">
    <name type="scientific">Anaeromassilibacillus senegalensis</name>
    <dbReference type="NCBI Taxonomy" id="1673717"/>
    <lineage>
        <taxon>Bacteria</taxon>
        <taxon>Bacillati</taxon>
        <taxon>Bacillota</taxon>
        <taxon>Clostridia</taxon>
        <taxon>Eubacteriales</taxon>
        <taxon>Acutalibacteraceae</taxon>
        <taxon>Anaeromassilibacillus</taxon>
    </lineage>
</organism>
<keyword evidence="4" id="KW-1185">Reference proteome</keyword>
<dbReference type="RefSeq" id="WP_237966334.1">
    <property type="nucleotide sequence ID" value="NZ_JAKNHQ010000002.1"/>
</dbReference>